<comment type="caution">
    <text evidence="6">The sequence shown here is derived from an EMBL/GenBank/DDBJ whole genome shotgun (WGS) entry which is preliminary data.</text>
</comment>
<dbReference type="InterPro" id="IPR028082">
    <property type="entry name" value="Peripla_BP_I"/>
</dbReference>
<dbReference type="InterPro" id="IPR001828">
    <property type="entry name" value="ANF_lig-bd_rcpt"/>
</dbReference>
<dbReference type="InterPro" id="IPR015683">
    <property type="entry name" value="Ionotropic_Glu_rcpt"/>
</dbReference>
<feature type="domain" description="Receptor ligand binding region" evidence="5">
    <location>
        <begin position="73"/>
        <end position="285"/>
    </location>
</feature>
<protein>
    <recommendedName>
        <fullName evidence="5">Receptor ligand binding region domain-containing protein</fullName>
    </recommendedName>
</protein>
<dbReference type="EMBL" id="BSYO01000003">
    <property type="protein sequence ID" value="GMH01889.1"/>
    <property type="molecule type" value="Genomic_DNA"/>
</dbReference>
<sequence>MLCLDGREILLSDSISGVVPSKNASSLLQLNYNNQSIQAAMWQLASVDLIESYNKAEAEYYCVTKDLRSRSSLVKNEADGRKGDSASGDALAPKRAEFSYKAAFSPSASTNNVSNLLSEANLIESRVIVVHVNPDSGLTIFSVANSFGMMANSYVWIVIDWLPSVRDSSESTDVKNMNLLHGVLALSHHTPDSDHKNGFMTRCSLKYAGKWSINFYASYAYDFVWLAAHALTSFFNEGGNLSFSNDPALISSNGSSLNWTSLRMINGGQPLLKLLLSTNCMGIAG</sequence>
<keyword evidence="4" id="KW-0472">Membrane</keyword>
<dbReference type="Gene3D" id="3.40.50.2300">
    <property type="match status" value="2"/>
</dbReference>
<keyword evidence="2" id="KW-0812">Transmembrane</keyword>
<evidence type="ECO:0000259" key="5">
    <source>
        <dbReference type="Pfam" id="PF01094"/>
    </source>
</evidence>
<keyword evidence="3" id="KW-1133">Transmembrane helix</keyword>
<keyword evidence="7" id="KW-1185">Reference proteome</keyword>
<evidence type="ECO:0000313" key="7">
    <source>
        <dbReference type="Proteomes" id="UP001279734"/>
    </source>
</evidence>
<proteinExistence type="predicted"/>
<accession>A0AAD3XE21</accession>
<evidence type="ECO:0000256" key="2">
    <source>
        <dbReference type="ARBA" id="ARBA00022692"/>
    </source>
</evidence>
<evidence type="ECO:0000256" key="1">
    <source>
        <dbReference type="ARBA" id="ARBA00004370"/>
    </source>
</evidence>
<evidence type="ECO:0000313" key="6">
    <source>
        <dbReference type="EMBL" id="GMH01889.1"/>
    </source>
</evidence>
<dbReference type="PANTHER" id="PTHR34836:SF7">
    <property type="entry name" value="RECEPTOR LIGAND BINDING REGION DOMAIN-CONTAINING PROTEIN"/>
    <property type="match status" value="1"/>
</dbReference>
<organism evidence="6 7">
    <name type="scientific">Nepenthes gracilis</name>
    <name type="common">Slender pitcher plant</name>
    <dbReference type="NCBI Taxonomy" id="150966"/>
    <lineage>
        <taxon>Eukaryota</taxon>
        <taxon>Viridiplantae</taxon>
        <taxon>Streptophyta</taxon>
        <taxon>Embryophyta</taxon>
        <taxon>Tracheophyta</taxon>
        <taxon>Spermatophyta</taxon>
        <taxon>Magnoliopsida</taxon>
        <taxon>eudicotyledons</taxon>
        <taxon>Gunneridae</taxon>
        <taxon>Pentapetalae</taxon>
        <taxon>Caryophyllales</taxon>
        <taxon>Nepenthaceae</taxon>
        <taxon>Nepenthes</taxon>
    </lineage>
</organism>
<reference evidence="6" key="1">
    <citation type="submission" date="2023-05" db="EMBL/GenBank/DDBJ databases">
        <title>Nepenthes gracilis genome sequencing.</title>
        <authorList>
            <person name="Fukushima K."/>
        </authorList>
    </citation>
    <scope>NUCLEOTIDE SEQUENCE</scope>
    <source>
        <strain evidence="6">SING2019-196</strain>
    </source>
</reference>
<evidence type="ECO:0000256" key="3">
    <source>
        <dbReference type="ARBA" id="ARBA00022989"/>
    </source>
</evidence>
<gene>
    <name evidence="6" type="ORF">Nepgr_003728</name>
</gene>
<dbReference type="SUPFAM" id="SSF53822">
    <property type="entry name" value="Periplasmic binding protein-like I"/>
    <property type="match status" value="1"/>
</dbReference>
<dbReference type="GO" id="GO:0016020">
    <property type="term" value="C:membrane"/>
    <property type="evidence" value="ECO:0007669"/>
    <property type="project" value="UniProtKB-SubCell"/>
</dbReference>
<evidence type="ECO:0000256" key="4">
    <source>
        <dbReference type="ARBA" id="ARBA00023136"/>
    </source>
</evidence>
<dbReference type="Pfam" id="PF01094">
    <property type="entry name" value="ANF_receptor"/>
    <property type="match status" value="1"/>
</dbReference>
<dbReference type="PANTHER" id="PTHR34836">
    <property type="entry name" value="OS06G0188250 PROTEIN"/>
    <property type="match status" value="1"/>
</dbReference>
<name>A0AAD3XE21_NEPGR</name>
<dbReference type="AlphaFoldDB" id="A0AAD3XE21"/>
<comment type="subcellular location">
    <subcellularLocation>
        <location evidence="1">Membrane</location>
    </subcellularLocation>
</comment>
<dbReference type="Proteomes" id="UP001279734">
    <property type="component" value="Unassembled WGS sequence"/>
</dbReference>